<dbReference type="EMBL" id="JAVHNS010000018">
    <property type="protein sequence ID" value="KAK6331327.1"/>
    <property type="molecule type" value="Genomic_DNA"/>
</dbReference>
<proteinExistence type="predicted"/>
<protein>
    <recommendedName>
        <fullName evidence="3">F-box domain-containing protein</fullName>
    </recommendedName>
</protein>
<evidence type="ECO:0000313" key="2">
    <source>
        <dbReference type="Proteomes" id="UP001373714"/>
    </source>
</evidence>
<evidence type="ECO:0000313" key="1">
    <source>
        <dbReference type="EMBL" id="KAK6331327.1"/>
    </source>
</evidence>
<reference evidence="1 2" key="1">
    <citation type="submission" date="2019-10" db="EMBL/GenBank/DDBJ databases">
        <authorList>
            <person name="Palmer J.M."/>
        </authorList>
    </citation>
    <scope>NUCLEOTIDE SEQUENCE [LARGE SCALE GENOMIC DNA]</scope>
    <source>
        <strain evidence="1 2">TWF730</strain>
    </source>
</reference>
<keyword evidence="2" id="KW-1185">Reference proteome</keyword>
<evidence type="ECO:0008006" key="3">
    <source>
        <dbReference type="Google" id="ProtNLM"/>
    </source>
</evidence>
<sequence>MAPFLPAELQFQIIEASHWTILPVLSQVCSLWRHHIKTSKALLESKYTYFPRNENLEIPAVCFHRAVTWITHFVRFEDEKLRLCHIDDDDDVKKLKGGVEIDTAAMEFNWRLFADDPLRLQPTDGQITNCAPSQPDYLDVGHPSVLCKFTLEHKPGKPFIPMQRDRNVGRLFAILIENANWRWASAPLSGTPRAKVVRVVPELYDFGYLGGGEMETIEVQIASTDLEV</sequence>
<comment type="caution">
    <text evidence="1">The sequence shown here is derived from an EMBL/GenBank/DDBJ whole genome shotgun (WGS) entry which is preliminary data.</text>
</comment>
<dbReference type="AlphaFoldDB" id="A0AAV9TZ06"/>
<name>A0AAV9TZ06_9PEZI</name>
<dbReference type="Proteomes" id="UP001373714">
    <property type="component" value="Unassembled WGS sequence"/>
</dbReference>
<accession>A0AAV9TZ06</accession>
<gene>
    <name evidence="1" type="ORF">TWF730_004409</name>
</gene>
<organism evidence="1 2">
    <name type="scientific">Orbilia blumenaviensis</name>
    <dbReference type="NCBI Taxonomy" id="1796055"/>
    <lineage>
        <taxon>Eukaryota</taxon>
        <taxon>Fungi</taxon>
        <taxon>Dikarya</taxon>
        <taxon>Ascomycota</taxon>
        <taxon>Pezizomycotina</taxon>
        <taxon>Orbiliomycetes</taxon>
        <taxon>Orbiliales</taxon>
        <taxon>Orbiliaceae</taxon>
        <taxon>Orbilia</taxon>
    </lineage>
</organism>